<evidence type="ECO:0000313" key="3">
    <source>
        <dbReference type="Proteomes" id="UP000255108"/>
    </source>
</evidence>
<sequence>MVFISKSIHPDKIVKKFTEEINSNAVIFTSEFAKKSRVRIQTLYALLTKTTSF</sequence>
<evidence type="ECO:0000313" key="4">
    <source>
        <dbReference type="Proteomes" id="UP000295794"/>
    </source>
</evidence>
<keyword evidence="4" id="KW-1185">Reference proteome</keyword>
<name>A0A377Q7H0_9NEIS</name>
<evidence type="ECO:0000313" key="2">
    <source>
        <dbReference type="EMBL" id="TCU89298.1"/>
    </source>
</evidence>
<reference evidence="1 3" key="1">
    <citation type="submission" date="2018-06" db="EMBL/GenBank/DDBJ databases">
        <authorList>
            <consortium name="Pathogen Informatics"/>
            <person name="Doyle S."/>
        </authorList>
    </citation>
    <scope>NUCLEOTIDE SEQUENCE [LARGE SCALE GENOMIC DNA]</scope>
    <source>
        <strain evidence="1 3">NCTC11159</strain>
    </source>
</reference>
<dbReference type="AlphaFoldDB" id="A0A377Q7H0"/>
<organism evidence="1 3">
    <name type="scientific">Iodobacter fluviatilis</name>
    <dbReference type="NCBI Taxonomy" id="537"/>
    <lineage>
        <taxon>Bacteria</taxon>
        <taxon>Pseudomonadati</taxon>
        <taxon>Pseudomonadota</taxon>
        <taxon>Betaproteobacteria</taxon>
        <taxon>Neisseriales</taxon>
        <taxon>Chitinibacteraceae</taxon>
        <taxon>Iodobacter</taxon>
    </lineage>
</organism>
<accession>A0A377Q7H0</accession>
<gene>
    <name evidence="2" type="ORF">EV682_102210</name>
    <name evidence="1" type="ORF">NCTC11159_01735</name>
</gene>
<dbReference type="EMBL" id="UGHR01000001">
    <property type="protein sequence ID" value="STQ90668.1"/>
    <property type="molecule type" value="Genomic_DNA"/>
</dbReference>
<proteinExistence type="predicted"/>
<dbReference type="EMBL" id="SMBT01000002">
    <property type="protein sequence ID" value="TCU89298.1"/>
    <property type="molecule type" value="Genomic_DNA"/>
</dbReference>
<dbReference type="Proteomes" id="UP000295794">
    <property type="component" value="Unassembled WGS sequence"/>
</dbReference>
<dbReference type="Proteomes" id="UP000255108">
    <property type="component" value="Unassembled WGS sequence"/>
</dbReference>
<protein>
    <submittedName>
        <fullName evidence="1">Uncharacterized protein</fullName>
    </submittedName>
</protein>
<evidence type="ECO:0000313" key="1">
    <source>
        <dbReference type="EMBL" id="STQ90668.1"/>
    </source>
</evidence>
<reference evidence="2 4" key="2">
    <citation type="submission" date="2019-03" db="EMBL/GenBank/DDBJ databases">
        <title>Genomic Encyclopedia of Type Strains, Phase IV (KMG-IV): sequencing the most valuable type-strain genomes for metagenomic binning, comparative biology and taxonomic classification.</title>
        <authorList>
            <person name="Goeker M."/>
        </authorList>
    </citation>
    <scope>NUCLEOTIDE SEQUENCE [LARGE SCALE GENOMIC DNA]</scope>
    <source>
        <strain evidence="2 4">DSM 3764</strain>
    </source>
</reference>